<feature type="compositionally biased region" description="Polar residues" evidence="3">
    <location>
        <begin position="69"/>
        <end position="87"/>
    </location>
</feature>
<name>A0AAJ0FJL3_9PEZI</name>
<dbReference type="Pfam" id="PF08243">
    <property type="entry name" value="SPT2"/>
    <property type="match status" value="1"/>
</dbReference>
<evidence type="ECO:0008006" key="6">
    <source>
        <dbReference type="Google" id="ProtNLM"/>
    </source>
</evidence>
<organism evidence="4 5">
    <name type="scientific">Phialemonium atrogriseum</name>
    <dbReference type="NCBI Taxonomy" id="1093897"/>
    <lineage>
        <taxon>Eukaryota</taxon>
        <taxon>Fungi</taxon>
        <taxon>Dikarya</taxon>
        <taxon>Ascomycota</taxon>
        <taxon>Pezizomycotina</taxon>
        <taxon>Sordariomycetes</taxon>
        <taxon>Sordariomycetidae</taxon>
        <taxon>Cephalothecales</taxon>
        <taxon>Cephalothecaceae</taxon>
        <taxon>Phialemonium</taxon>
    </lineage>
</organism>
<dbReference type="AlphaFoldDB" id="A0AAJ0FJL3"/>
<dbReference type="GeneID" id="85311847"/>
<comment type="similarity">
    <text evidence="1">Belongs to the SPT2 family.</text>
</comment>
<sequence length="395" mass="42417">MPIGDLLASITGEKPTPSSSTVTRTVLSAPKRKADEELRGTPAKSPRPGLPSNGPSRQGSDLSKPASRPVNNGFLTSSSTGKSVSANRHSDRPVASATMKHTRETPSKQMSASSPANGSRPVPVRPSANRPSPVGSGPKSEPKKRSFAEIMARAKAAQTAAPNLGRIQHKTLDRGVSKKDREEAKAEGGRKPRTATRQDAIRGRGASSSRYGTPSSQDQDRQRQGHASSPAGMPLKGKGGKVVAIEEKKVKKAAIATTGYTGTARPRPGAASSKSNGSSSKPSSASRARPQDRRLYGGALSASRRQHEGEDDDMDDFIEYDDEEPAYGYGGGGGYESPEESDMEAGLSDIDQEERRAEYHARREDQEQEALEKRLRREKEEKRRKLLEAARARGR</sequence>
<keyword evidence="5" id="KW-1185">Reference proteome</keyword>
<feature type="region of interest" description="Disordered" evidence="3">
    <location>
        <begin position="1"/>
        <end position="395"/>
    </location>
</feature>
<dbReference type="InterPro" id="IPR013256">
    <property type="entry name" value="Chromatin_SPT2"/>
</dbReference>
<evidence type="ECO:0000313" key="5">
    <source>
        <dbReference type="Proteomes" id="UP001244011"/>
    </source>
</evidence>
<dbReference type="EMBL" id="MU839019">
    <property type="protein sequence ID" value="KAK1764564.1"/>
    <property type="molecule type" value="Genomic_DNA"/>
</dbReference>
<feature type="compositionally biased region" description="Low complexity" evidence="3">
    <location>
        <begin position="253"/>
        <end position="288"/>
    </location>
</feature>
<dbReference type="SMART" id="SM00784">
    <property type="entry name" value="SPT2"/>
    <property type="match status" value="1"/>
</dbReference>
<keyword evidence="2" id="KW-0175">Coiled coil</keyword>
<evidence type="ECO:0000256" key="1">
    <source>
        <dbReference type="ARBA" id="ARBA00006461"/>
    </source>
</evidence>
<accession>A0AAJ0FJL3</accession>
<evidence type="ECO:0000313" key="4">
    <source>
        <dbReference type="EMBL" id="KAK1764564.1"/>
    </source>
</evidence>
<feature type="compositionally biased region" description="Basic and acidic residues" evidence="3">
    <location>
        <begin position="170"/>
        <end position="190"/>
    </location>
</feature>
<evidence type="ECO:0000256" key="3">
    <source>
        <dbReference type="SAM" id="MobiDB-lite"/>
    </source>
</evidence>
<proteinExistence type="inferred from homology"/>
<gene>
    <name evidence="4" type="ORF">QBC33DRAFT_546431</name>
</gene>
<dbReference type="Proteomes" id="UP001244011">
    <property type="component" value="Unassembled WGS sequence"/>
</dbReference>
<feature type="compositionally biased region" description="Acidic residues" evidence="3">
    <location>
        <begin position="309"/>
        <end position="325"/>
    </location>
</feature>
<evidence type="ECO:0000256" key="2">
    <source>
        <dbReference type="ARBA" id="ARBA00023054"/>
    </source>
</evidence>
<reference evidence="4" key="1">
    <citation type="submission" date="2023-06" db="EMBL/GenBank/DDBJ databases">
        <title>Genome-scale phylogeny and comparative genomics of the fungal order Sordariales.</title>
        <authorList>
            <consortium name="Lawrence Berkeley National Laboratory"/>
            <person name="Hensen N."/>
            <person name="Bonometti L."/>
            <person name="Westerberg I."/>
            <person name="Brannstrom I.O."/>
            <person name="Guillou S."/>
            <person name="Cros-Aarteil S."/>
            <person name="Calhoun S."/>
            <person name="Haridas S."/>
            <person name="Kuo A."/>
            <person name="Mondo S."/>
            <person name="Pangilinan J."/>
            <person name="Riley R."/>
            <person name="Labutti K."/>
            <person name="Andreopoulos B."/>
            <person name="Lipzen A."/>
            <person name="Chen C."/>
            <person name="Yanf M."/>
            <person name="Daum C."/>
            <person name="Ng V."/>
            <person name="Clum A."/>
            <person name="Steindorff A."/>
            <person name="Ohm R."/>
            <person name="Martin F."/>
            <person name="Silar P."/>
            <person name="Natvig D."/>
            <person name="Lalanne C."/>
            <person name="Gautier V."/>
            <person name="Ament-Velasquez S.L."/>
            <person name="Kruys A."/>
            <person name="Hutchinson M.I."/>
            <person name="Powell A.J."/>
            <person name="Barry K."/>
            <person name="Miller A.N."/>
            <person name="Grigoriev I.V."/>
            <person name="Debuchy R."/>
            <person name="Gladieux P."/>
            <person name="Thoren M.H."/>
            <person name="Johannesson H."/>
        </authorList>
    </citation>
    <scope>NUCLEOTIDE SEQUENCE</scope>
    <source>
        <strain evidence="4">8032-3</strain>
    </source>
</reference>
<feature type="compositionally biased region" description="Polar residues" evidence="3">
    <location>
        <begin position="107"/>
        <end position="117"/>
    </location>
</feature>
<dbReference type="RefSeq" id="XP_060280777.1">
    <property type="nucleotide sequence ID" value="XM_060428660.1"/>
</dbReference>
<protein>
    <recommendedName>
        <fullName evidence="6">SPT2 chromatin protein</fullName>
    </recommendedName>
</protein>
<comment type="caution">
    <text evidence="4">The sequence shown here is derived from an EMBL/GenBank/DDBJ whole genome shotgun (WGS) entry which is preliminary data.</text>
</comment>
<feature type="compositionally biased region" description="Polar residues" evidence="3">
    <location>
        <begin position="206"/>
        <end position="217"/>
    </location>
</feature>
<feature type="compositionally biased region" description="Low complexity" evidence="3">
    <location>
        <begin position="15"/>
        <end position="28"/>
    </location>
</feature>
<feature type="compositionally biased region" description="Basic and acidic residues" evidence="3">
    <location>
        <begin position="353"/>
        <end position="395"/>
    </location>
</feature>